<sequence length="411" mass="44674">MSSIQEYNFQSWLPNTPSTSSESPSLSSSSHELDTLSGDPGFDNIKFHSTISSSSLKPPPFTVNSVKTDTPQISFLAARGPILYAATAREVSLYDLQTLTLIGSLGPSSALAKSIAFGRRRRIFTAHLDCKIRIWRRTSDDHHRHHLVSTLPTLQDRIFWCLIPGSYVRVRRHERRLWVEHADAVSSLAVDDSSGLVYSASWDRSFKTWDGSRCVGSVRAHADAVNAVLVGPAGRTVYTGSADGQIRVWSAAAGRRHHHRLVATLEKHESSVNALALTGDGSGFCSGGGDGSILVWERENEDDEEDTCDFFVACWLKGHKGAVLCLAQANGVLISGSSDRTVRVWGIRAGGYKGCLVILEGHVKPVKSLVAVPDDDEDSLDEGLSVSVFSGSLDGEIRAWKISIRSLIGCD</sequence>
<accession>A0A5A7RHU3</accession>
<evidence type="ECO:0000313" key="5">
    <source>
        <dbReference type="EMBL" id="GER56744.1"/>
    </source>
</evidence>
<dbReference type="SUPFAM" id="SSF50978">
    <property type="entry name" value="WD40 repeat-like"/>
    <property type="match status" value="1"/>
</dbReference>
<evidence type="ECO:0000256" key="2">
    <source>
        <dbReference type="ARBA" id="ARBA00022737"/>
    </source>
</evidence>
<evidence type="ECO:0000313" key="6">
    <source>
        <dbReference type="Proteomes" id="UP000325081"/>
    </source>
</evidence>
<dbReference type="PROSITE" id="PS50294">
    <property type="entry name" value="WD_REPEATS_REGION"/>
    <property type="match status" value="3"/>
</dbReference>
<keyword evidence="2" id="KW-0677">Repeat</keyword>
<dbReference type="InterPro" id="IPR045182">
    <property type="entry name" value="JINGUBANG-like"/>
</dbReference>
<dbReference type="PROSITE" id="PS50082">
    <property type="entry name" value="WD_REPEATS_2"/>
    <property type="match status" value="4"/>
</dbReference>
<feature type="compositionally biased region" description="Low complexity" evidence="4">
    <location>
        <begin position="16"/>
        <end position="30"/>
    </location>
</feature>
<gene>
    <name evidence="5" type="ORF">STAS_34479</name>
</gene>
<dbReference type="PRINTS" id="PR00320">
    <property type="entry name" value="GPROTEINBRPT"/>
</dbReference>
<keyword evidence="1 3" id="KW-0853">WD repeat</keyword>
<keyword evidence="6" id="KW-1185">Reference proteome</keyword>
<dbReference type="PANTHER" id="PTHR22844">
    <property type="entry name" value="F-BOX AND WD40 DOMAIN PROTEIN"/>
    <property type="match status" value="1"/>
</dbReference>
<proteinExistence type="predicted"/>
<dbReference type="PANTHER" id="PTHR22844:SF324">
    <property type="entry name" value="TRANSDUCIN_WD40 REPEAT PROTEIN"/>
    <property type="match status" value="1"/>
</dbReference>
<dbReference type="InterPro" id="IPR020472">
    <property type="entry name" value="WD40_PAC1"/>
</dbReference>
<dbReference type="SMART" id="SM00320">
    <property type="entry name" value="WD40"/>
    <property type="match status" value="6"/>
</dbReference>
<feature type="repeat" description="WD" evidence="3">
    <location>
        <begin position="265"/>
        <end position="306"/>
    </location>
</feature>
<reference evidence="6" key="1">
    <citation type="journal article" date="2019" name="Curr. Biol.">
        <title>Genome Sequence of Striga asiatica Provides Insight into the Evolution of Plant Parasitism.</title>
        <authorList>
            <person name="Yoshida S."/>
            <person name="Kim S."/>
            <person name="Wafula E.K."/>
            <person name="Tanskanen J."/>
            <person name="Kim Y.M."/>
            <person name="Honaas L."/>
            <person name="Yang Z."/>
            <person name="Spallek T."/>
            <person name="Conn C.E."/>
            <person name="Ichihashi Y."/>
            <person name="Cheong K."/>
            <person name="Cui S."/>
            <person name="Der J.P."/>
            <person name="Gundlach H."/>
            <person name="Jiao Y."/>
            <person name="Hori C."/>
            <person name="Ishida J.K."/>
            <person name="Kasahara H."/>
            <person name="Kiba T."/>
            <person name="Kim M.S."/>
            <person name="Koo N."/>
            <person name="Laohavisit A."/>
            <person name="Lee Y.H."/>
            <person name="Lumba S."/>
            <person name="McCourt P."/>
            <person name="Mortimer J.C."/>
            <person name="Mutuku J.M."/>
            <person name="Nomura T."/>
            <person name="Sasaki-Sekimoto Y."/>
            <person name="Seto Y."/>
            <person name="Wang Y."/>
            <person name="Wakatake T."/>
            <person name="Sakakibara H."/>
            <person name="Demura T."/>
            <person name="Yamaguchi S."/>
            <person name="Yoneyama K."/>
            <person name="Manabe R.I."/>
            <person name="Nelson D.C."/>
            <person name="Schulman A.H."/>
            <person name="Timko M.P."/>
            <person name="dePamphilis C.W."/>
            <person name="Choi D."/>
            <person name="Shirasu K."/>
        </authorList>
    </citation>
    <scope>NUCLEOTIDE SEQUENCE [LARGE SCALE GENOMIC DNA]</scope>
    <source>
        <strain evidence="6">cv. UVA1</strain>
    </source>
</reference>
<evidence type="ECO:0000256" key="4">
    <source>
        <dbReference type="SAM" id="MobiDB-lite"/>
    </source>
</evidence>
<dbReference type="InterPro" id="IPR036322">
    <property type="entry name" value="WD40_repeat_dom_sf"/>
</dbReference>
<dbReference type="Pfam" id="PF00400">
    <property type="entry name" value="WD40"/>
    <property type="match status" value="5"/>
</dbReference>
<feature type="repeat" description="WD" evidence="3">
    <location>
        <begin position="316"/>
        <end position="350"/>
    </location>
</feature>
<dbReference type="OrthoDB" id="674604at2759"/>
<dbReference type="EMBL" id="BKCP01012737">
    <property type="protein sequence ID" value="GER56744.1"/>
    <property type="molecule type" value="Genomic_DNA"/>
</dbReference>
<name>A0A5A7RHU3_STRAF</name>
<dbReference type="InterPro" id="IPR001680">
    <property type="entry name" value="WD40_rpt"/>
</dbReference>
<comment type="caution">
    <text evidence="5">The sequence shown here is derived from an EMBL/GenBank/DDBJ whole genome shotgun (WGS) entry which is preliminary data.</text>
</comment>
<dbReference type="Proteomes" id="UP000325081">
    <property type="component" value="Unassembled WGS sequence"/>
</dbReference>
<dbReference type="InterPro" id="IPR015943">
    <property type="entry name" value="WD40/YVTN_repeat-like_dom_sf"/>
</dbReference>
<feature type="repeat" description="WD" evidence="3">
    <location>
        <begin position="178"/>
        <end position="210"/>
    </location>
</feature>
<evidence type="ECO:0000256" key="3">
    <source>
        <dbReference type="PROSITE-ProRule" id="PRU00221"/>
    </source>
</evidence>
<evidence type="ECO:0000256" key="1">
    <source>
        <dbReference type="ARBA" id="ARBA00022574"/>
    </source>
</evidence>
<feature type="repeat" description="WD" evidence="3">
    <location>
        <begin position="218"/>
        <end position="259"/>
    </location>
</feature>
<feature type="region of interest" description="Disordered" evidence="4">
    <location>
        <begin position="14"/>
        <end position="34"/>
    </location>
</feature>
<dbReference type="Gene3D" id="2.130.10.10">
    <property type="entry name" value="YVTN repeat-like/Quinoprotein amine dehydrogenase"/>
    <property type="match status" value="3"/>
</dbReference>
<protein>
    <submittedName>
        <fullName evidence="5">Transducin/WD40 repeat-like superfamily protein</fullName>
    </submittedName>
</protein>
<dbReference type="AlphaFoldDB" id="A0A5A7RHU3"/>
<organism evidence="5 6">
    <name type="scientific">Striga asiatica</name>
    <name type="common">Asiatic witchweed</name>
    <name type="synonym">Buchnera asiatica</name>
    <dbReference type="NCBI Taxonomy" id="4170"/>
    <lineage>
        <taxon>Eukaryota</taxon>
        <taxon>Viridiplantae</taxon>
        <taxon>Streptophyta</taxon>
        <taxon>Embryophyta</taxon>
        <taxon>Tracheophyta</taxon>
        <taxon>Spermatophyta</taxon>
        <taxon>Magnoliopsida</taxon>
        <taxon>eudicotyledons</taxon>
        <taxon>Gunneridae</taxon>
        <taxon>Pentapetalae</taxon>
        <taxon>asterids</taxon>
        <taxon>lamiids</taxon>
        <taxon>Lamiales</taxon>
        <taxon>Orobanchaceae</taxon>
        <taxon>Buchnereae</taxon>
        <taxon>Striga</taxon>
    </lineage>
</organism>